<dbReference type="SUPFAM" id="SSF46689">
    <property type="entry name" value="Homeodomain-like"/>
    <property type="match status" value="1"/>
</dbReference>
<keyword evidence="1" id="KW-0678">Repressor</keyword>
<name>A0ABX7EAH1_9BACI</name>
<dbReference type="PANTHER" id="PTHR43479">
    <property type="entry name" value="ACREF/ENVCD OPERON REPRESSOR-RELATED"/>
    <property type="match status" value="1"/>
</dbReference>
<sequence>MKDNYTDLRIIRTKESIREALVELIEEKGFEAITVKDITTRARINRGTFYAHYENKFDLITKLEDEFMHNIAQITKQNIKNDSDTVEVDLPIILETAVFEYLNERSDFLNAILGPKGNLTFQTRLRDFMLKIMFGEQSPLIKEEELLVSKHYLAAYVASAHIGVIQKWLETGRRESPQEIAQFLANITVNGTFNAAGLNSKVKK</sequence>
<feature type="DNA-binding region" description="H-T-H motif" evidence="3">
    <location>
        <begin position="34"/>
        <end position="53"/>
    </location>
</feature>
<reference evidence="5 6" key="1">
    <citation type="submission" date="2020-11" db="EMBL/GenBank/DDBJ databases">
        <title>Taxonomic evaluation of the Bacillus sporothermodurans group of bacteria based on whole genome sequences.</title>
        <authorList>
            <person name="Fiedler G."/>
            <person name="Herbstmann A.-D."/>
            <person name="Doll E."/>
            <person name="Wenning M."/>
            <person name="Brinks E."/>
            <person name="Kabisch J."/>
            <person name="Breitenwieser F."/>
            <person name="Lappann M."/>
            <person name="Boehnlein C."/>
            <person name="Franz C."/>
        </authorList>
    </citation>
    <scope>NUCLEOTIDE SEQUENCE [LARGE SCALE GENOMIC DNA]</scope>
    <source>
        <strain evidence="5 6">JCM 19841</strain>
    </source>
</reference>
<dbReference type="InterPro" id="IPR050624">
    <property type="entry name" value="HTH-type_Tx_Regulator"/>
</dbReference>
<dbReference type="RefSeq" id="WP_202780775.1">
    <property type="nucleotide sequence ID" value="NZ_CP065425.1"/>
</dbReference>
<evidence type="ECO:0000259" key="4">
    <source>
        <dbReference type="PROSITE" id="PS50977"/>
    </source>
</evidence>
<feature type="domain" description="HTH tetR-type" evidence="4">
    <location>
        <begin position="11"/>
        <end position="71"/>
    </location>
</feature>
<gene>
    <name evidence="5" type="ORF">I5776_11145</name>
</gene>
<dbReference type="Proteomes" id="UP000595691">
    <property type="component" value="Chromosome"/>
</dbReference>
<dbReference type="Gene3D" id="1.10.357.10">
    <property type="entry name" value="Tetracycline Repressor, domain 2"/>
    <property type="match status" value="1"/>
</dbReference>
<dbReference type="InterPro" id="IPR001647">
    <property type="entry name" value="HTH_TetR"/>
</dbReference>
<evidence type="ECO:0000256" key="2">
    <source>
        <dbReference type="ARBA" id="ARBA00023125"/>
    </source>
</evidence>
<evidence type="ECO:0000313" key="6">
    <source>
        <dbReference type="Proteomes" id="UP000595691"/>
    </source>
</evidence>
<keyword evidence="2 3" id="KW-0238">DNA-binding</keyword>
<accession>A0ABX7EAH1</accession>
<evidence type="ECO:0000256" key="3">
    <source>
        <dbReference type="PROSITE-ProRule" id="PRU00335"/>
    </source>
</evidence>
<dbReference type="InterPro" id="IPR039532">
    <property type="entry name" value="TetR_C_Firmicutes"/>
</dbReference>
<protein>
    <submittedName>
        <fullName evidence="5">TetR/AcrR family transcriptional regulator</fullName>
    </submittedName>
</protein>
<evidence type="ECO:0000313" key="5">
    <source>
        <dbReference type="EMBL" id="QQZ11512.1"/>
    </source>
</evidence>
<dbReference type="Pfam" id="PF00440">
    <property type="entry name" value="TetR_N"/>
    <property type="match status" value="1"/>
</dbReference>
<evidence type="ECO:0000256" key="1">
    <source>
        <dbReference type="ARBA" id="ARBA00022491"/>
    </source>
</evidence>
<dbReference type="Pfam" id="PF14278">
    <property type="entry name" value="TetR_C_8"/>
    <property type="match status" value="1"/>
</dbReference>
<proteinExistence type="predicted"/>
<dbReference type="InterPro" id="IPR009057">
    <property type="entry name" value="Homeodomain-like_sf"/>
</dbReference>
<dbReference type="PRINTS" id="PR00455">
    <property type="entry name" value="HTHTETR"/>
</dbReference>
<dbReference type="EMBL" id="CP065425">
    <property type="protein sequence ID" value="QQZ11512.1"/>
    <property type="molecule type" value="Genomic_DNA"/>
</dbReference>
<dbReference type="PANTHER" id="PTHR43479:SF7">
    <property type="entry name" value="TETR-FAMILY TRANSCRIPTIONAL REGULATOR"/>
    <property type="match status" value="1"/>
</dbReference>
<organism evidence="5 6">
    <name type="scientific">Heyndrickxia vini</name>
    <dbReference type="NCBI Taxonomy" id="1476025"/>
    <lineage>
        <taxon>Bacteria</taxon>
        <taxon>Bacillati</taxon>
        <taxon>Bacillota</taxon>
        <taxon>Bacilli</taxon>
        <taxon>Bacillales</taxon>
        <taxon>Bacillaceae</taxon>
        <taxon>Heyndrickxia</taxon>
    </lineage>
</organism>
<dbReference type="PROSITE" id="PS50977">
    <property type="entry name" value="HTH_TETR_2"/>
    <property type="match status" value="1"/>
</dbReference>
<keyword evidence="6" id="KW-1185">Reference proteome</keyword>